<evidence type="ECO:0000256" key="1">
    <source>
        <dbReference type="SAM" id="Phobius"/>
    </source>
</evidence>
<evidence type="ECO:0008006" key="4">
    <source>
        <dbReference type="Google" id="ProtNLM"/>
    </source>
</evidence>
<proteinExistence type="predicted"/>
<gene>
    <name evidence="2" type="ORF">ACFONA_15545</name>
</gene>
<organism evidence="2 3">
    <name type="scientific">Sphingomonas hylomeconis</name>
    <dbReference type="NCBI Taxonomy" id="1395958"/>
    <lineage>
        <taxon>Bacteria</taxon>
        <taxon>Pseudomonadati</taxon>
        <taxon>Pseudomonadota</taxon>
        <taxon>Alphaproteobacteria</taxon>
        <taxon>Sphingomonadales</taxon>
        <taxon>Sphingomonadaceae</taxon>
        <taxon>Sphingomonas</taxon>
    </lineage>
</organism>
<keyword evidence="1" id="KW-0812">Transmembrane</keyword>
<dbReference type="EMBL" id="JBHRXP010000007">
    <property type="protein sequence ID" value="MFC3581585.1"/>
    <property type="molecule type" value="Genomic_DNA"/>
</dbReference>
<accession>A0ABV7SXW5</accession>
<evidence type="ECO:0000313" key="3">
    <source>
        <dbReference type="Proteomes" id="UP001595713"/>
    </source>
</evidence>
<keyword evidence="3" id="KW-1185">Reference proteome</keyword>
<dbReference type="Proteomes" id="UP001595713">
    <property type="component" value="Unassembled WGS sequence"/>
</dbReference>
<feature type="transmembrane region" description="Helical" evidence="1">
    <location>
        <begin position="45"/>
        <end position="65"/>
    </location>
</feature>
<comment type="caution">
    <text evidence="2">The sequence shown here is derived from an EMBL/GenBank/DDBJ whole genome shotgun (WGS) entry which is preliminary data.</text>
</comment>
<protein>
    <recommendedName>
        <fullName evidence="4">DUF2970 domain-containing protein</fullName>
    </recommendedName>
</protein>
<evidence type="ECO:0000313" key="2">
    <source>
        <dbReference type="EMBL" id="MFC3581585.1"/>
    </source>
</evidence>
<sequence length="66" mass="7512">MTNTGLPHYLRTILHYRRNHREQQGGDIRATATVNRPLTDTVTRLLLGSSLLLVALLLMAIVYLLR</sequence>
<dbReference type="RefSeq" id="WP_261292564.1">
    <property type="nucleotide sequence ID" value="NZ_JANQBK010000001.1"/>
</dbReference>
<keyword evidence="1" id="KW-0472">Membrane</keyword>
<keyword evidence="1" id="KW-1133">Transmembrane helix</keyword>
<reference evidence="3" key="1">
    <citation type="journal article" date="2019" name="Int. J. Syst. Evol. Microbiol.">
        <title>The Global Catalogue of Microorganisms (GCM) 10K type strain sequencing project: providing services to taxonomists for standard genome sequencing and annotation.</title>
        <authorList>
            <consortium name="The Broad Institute Genomics Platform"/>
            <consortium name="The Broad Institute Genome Sequencing Center for Infectious Disease"/>
            <person name="Wu L."/>
            <person name="Ma J."/>
        </authorList>
    </citation>
    <scope>NUCLEOTIDE SEQUENCE [LARGE SCALE GENOMIC DNA]</scope>
    <source>
        <strain evidence="3">KCTC 42739</strain>
    </source>
</reference>
<name>A0ABV7SXW5_9SPHN</name>